<reference evidence="2" key="2">
    <citation type="submission" date="2020-11" db="EMBL/GenBank/DDBJ databases">
        <authorList>
            <person name="McCartney M.A."/>
            <person name="Auch B."/>
            <person name="Kono T."/>
            <person name="Mallez S."/>
            <person name="Becker A."/>
            <person name="Gohl D.M."/>
            <person name="Silverstein K.A.T."/>
            <person name="Koren S."/>
            <person name="Bechman K.B."/>
            <person name="Herman A."/>
            <person name="Abrahante J.E."/>
            <person name="Garbe J."/>
        </authorList>
    </citation>
    <scope>NUCLEOTIDE SEQUENCE</scope>
    <source>
        <strain evidence="2">Duluth1</strain>
        <tissue evidence="2">Whole animal</tissue>
    </source>
</reference>
<feature type="region of interest" description="Disordered" evidence="1">
    <location>
        <begin position="25"/>
        <end position="89"/>
    </location>
</feature>
<name>A0A9D4MI85_DREPO</name>
<keyword evidence="3" id="KW-1185">Reference proteome</keyword>
<organism evidence="2 3">
    <name type="scientific">Dreissena polymorpha</name>
    <name type="common">Zebra mussel</name>
    <name type="synonym">Mytilus polymorpha</name>
    <dbReference type="NCBI Taxonomy" id="45954"/>
    <lineage>
        <taxon>Eukaryota</taxon>
        <taxon>Metazoa</taxon>
        <taxon>Spiralia</taxon>
        <taxon>Lophotrochozoa</taxon>
        <taxon>Mollusca</taxon>
        <taxon>Bivalvia</taxon>
        <taxon>Autobranchia</taxon>
        <taxon>Heteroconchia</taxon>
        <taxon>Euheterodonta</taxon>
        <taxon>Imparidentia</taxon>
        <taxon>Neoheterodontei</taxon>
        <taxon>Myida</taxon>
        <taxon>Dreissenoidea</taxon>
        <taxon>Dreissenidae</taxon>
        <taxon>Dreissena</taxon>
    </lineage>
</organism>
<proteinExistence type="predicted"/>
<dbReference type="Proteomes" id="UP000828390">
    <property type="component" value="Unassembled WGS sequence"/>
</dbReference>
<evidence type="ECO:0000313" key="3">
    <source>
        <dbReference type="Proteomes" id="UP000828390"/>
    </source>
</evidence>
<dbReference type="EMBL" id="JAIWYP010000001">
    <property type="protein sequence ID" value="KAH3876589.1"/>
    <property type="molecule type" value="Genomic_DNA"/>
</dbReference>
<comment type="caution">
    <text evidence="2">The sequence shown here is derived from an EMBL/GenBank/DDBJ whole genome shotgun (WGS) entry which is preliminary data.</text>
</comment>
<evidence type="ECO:0000313" key="2">
    <source>
        <dbReference type="EMBL" id="KAH3876589.1"/>
    </source>
</evidence>
<gene>
    <name evidence="2" type="ORF">DPMN_000436</name>
</gene>
<evidence type="ECO:0000256" key="1">
    <source>
        <dbReference type="SAM" id="MobiDB-lite"/>
    </source>
</evidence>
<reference evidence="2" key="1">
    <citation type="journal article" date="2019" name="bioRxiv">
        <title>The Genome of the Zebra Mussel, Dreissena polymorpha: A Resource for Invasive Species Research.</title>
        <authorList>
            <person name="McCartney M.A."/>
            <person name="Auch B."/>
            <person name="Kono T."/>
            <person name="Mallez S."/>
            <person name="Zhang Y."/>
            <person name="Obille A."/>
            <person name="Becker A."/>
            <person name="Abrahante J.E."/>
            <person name="Garbe J."/>
            <person name="Badalamenti J.P."/>
            <person name="Herman A."/>
            <person name="Mangelson H."/>
            <person name="Liachko I."/>
            <person name="Sullivan S."/>
            <person name="Sone E.D."/>
            <person name="Koren S."/>
            <person name="Silverstein K.A.T."/>
            <person name="Beckman K.B."/>
            <person name="Gohl D.M."/>
        </authorList>
    </citation>
    <scope>NUCLEOTIDE SEQUENCE</scope>
    <source>
        <strain evidence="2">Duluth1</strain>
        <tissue evidence="2">Whole animal</tissue>
    </source>
</reference>
<dbReference type="AlphaFoldDB" id="A0A9D4MI85"/>
<accession>A0A9D4MI85</accession>
<sequence>MERRDRSRSNAGKKGCGDLACCTQTERGRRRSRGQAAQVQSDIADPADPQQYVHVSRRRRRSQMWKQTHGWSRTLAGVARNRERHSMTQ</sequence>
<protein>
    <submittedName>
        <fullName evidence="2">Uncharacterized protein</fullName>
    </submittedName>
</protein>
<feature type="compositionally biased region" description="Basic and acidic residues" evidence="1">
    <location>
        <begin position="80"/>
        <end position="89"/>
    </location>
</feature>